<comment type="caution">
    <text evidence="3">The sequence shown here is derived from an EMBL/GenBank/DDBJ whole genome shotgun (WGS) entry which is preliminary data.</text>
</comment>
<keyword evidence="3" id="KW-0808">Transferase</keyword>
<evidence type="ECO:0000259" key="2">
    <source>
        <dbReference type="PROSITE" id="PS50206"/>
    </source>
</evidence>
<dbReference type="GO" id="GO:0016740">
    <property type="term" value="F:transferase activity"/>
    <property type="evidence" value="ECO:0007669"/>
    <property type="project" value="UniProtKB-KW"/>
</dbReference>
<reference evidence="3" key="1">
    <citation type="journal article" date="2019" name="PLoS Negl. Trop. Dis.">
        <title>Revisiting the worldwide diversity of Leptospira species in the environment.</title>
        <authorList>
            <person name="Vincent A.T."/>
            <person name="Schiettekatte O."/>
            <person name="Bourhy P."/>
            <person name="Veyrier F.J."/>
            <person name="Picardeau M."/>
        </authorList>
    </citation>
    <scope>NUCLEOTIDE SEQUENCE [LARGE SCALE GENOMIC DNA]</scope>
    <source>
        <strain evidence="3">201800287</strain>
    </source>
</reference>
<evidence type="ECO:0000313" key="3">
    <source>
        <dbReference type="EMBL" id="TGK78933.1"/>
    </source>
</evidence>
<dbReference type="InterPro" id="IPR036873">
    <property type="entry name" value="Rhodanese-like_dom_sf"/>
</dbReference>
<dbReference type="AlphaFoldDB" id="A0A4R9I1U7"/>
<accession>A0A4R9I1U7</accession>
<feature type="domain" description="Rhodanese" evidence="2">
    <location>
        <begin position="192"/>
        <end position="303"/>
    </location>
</feature>
<keyword evidence="1" id="KW-0677">Repeat</keyword>
<dbReference type="SUPFAM" id="SSF52821">
    <property type="entry name" value="Rhodanese/Cell cycle control phosphatase"/>
    <property type="match status" value="2"/>
</dbReference>
<dbReference type="CDD" id="cd01449">
    <property type="entry name" value="TST_Repeat_2"/>
    <property type="match status" value="1"/>
</dbReference>
<dbReference type="OrthoDB" id="9770030at2"/>
<dbReference type="PANTHER" id="PTHR43855">
    <property type="entry name" value="THIOSULFATE SULFURTRANSFERASE"/>
    <property type="match status" value="1"/>
</dbReference>
<dbReference type="Proteomes" id="UP000298009">
    <property type="component" value="Unassembled WGS sequence"/>
</dbReference>
<protein>
    <submittedName>
        <fullName evidence="3">Sulfurtransferase</fullName>
    </submittedName>
</protein>
<evidence type="ECO:0000256" key="1">
    <source>
        <dbReference type="ARBA" id="ARBA00022737"/>
    </source>
</evidence>
<dbReference type="RefSeq" id="WP_135602523.1">
    <property type="nucleotide sequence ID" value="NZ_RQFK01000028.1"/>
</dbReference>
<dbReference type="Gene3D" id="3.40.250.10">
    <property type="entry name" value="Rhodanese-like domain"/>
    <property type="match status" value="2"/>
</dbReference>
<keyword evidence="4" id="KW-1185">Reference proteome</keyword>
<dbReference type="SMART" id="SM00450">
    <property type="entry name" value="RHOD"/>
    <property type="match status" value="2"/>
</dbReference>
<name>A0A4R9I1U7_9LEPT</name>
<feature type="domain" description="Rhodanese" evidence="2">
    <location>
        <begin position="49"/>
        <end position="159"/>
    </location>
</feature>
<dbReference type="PANTHER" id="PTHR43855:SF1">
    <property type="entry name" value="THIOSULFATE SULFURTRANSFERASE"/>
    <property type="match status" value="1"/>
</dbReference>
<gene>
    <name evidence="3" type="ORF">EHQ24_15395</name>
</gene>
<dbReference type="EMBL" id="RQFK01000028">
    <property type="protein sequence ID" value="TGK78933.1"/>
    <property type="molecule type" value="Genomic_DNA"/>
</dbReference>
<proteinExistence type="predicted"/>
<dbReference type="PROSITE" id="PS50206">
    <property type="entry name" value="RHODANESE_3"/>
    <property type="match status" value="2"/>
</dbReference>
<organism evidence="3 4">
    <name type="scientific">Leptospira noumeaensis</name>
    <dbReference type="NCBI Taxonomy" id="2484964"/>
    <lineage>
        <taxon>Bacteria</taxon>
        <taxon>Pseudomonadati</taxon>
        <taxon>Spirochaetota</taxon>
        <taxon>Spirochaetia</taxon>
        <taxon>Leptospirales</taxon>
        <taxon>Leptospiraceae</taxon>
        <taxon>Leptospira</taxon>
    </lineage>
</organism>
<dbReference type="Pfam" id="PF00581">
    <property type="entry name" value="Rhodanese"/>
    <property type="match status" value="2"/>
</dbReference>
<evidence type="ECO:0000313" key="4">
    <source>
        <dbReference type="Proteomes" id="UP000298009"/>
    </source>
</evidence>
<sequence>MKVLRCYGIYLFFFSLLGAFFEEPSAGPSVRAAKLVDAPWFLSAESALSLPKYKILDTRSALPRLKNKVSGAVVLSWEDLSRTDAPHKGELLELKIVRKKINDLGIKQDDNILVLGDGNSGWGEEGRIVWSLREAGFKQSYWIDGGYSSYEKQIQKKTNPKPETLAINLPLAKDKTLVSAAIFKDEILKGLPSKQHQILDTREPREFTGATPYGESRGGHIPGAKSFFYQELFDSKGNIKSKSEVEVYLKQLGIQKEKPIVAYCTGGVRSAFVVGILRTYGYNAYNYAGSMWEWSNDPKLPLETGN</sequence>
<dbReference type="InterPro" id="IPR001763">
    <property type="entry name" value="Rhodanese-like_dom"/>
</dbReference>
<dbReference type="InterPro" id="IPR051126">
    <property type="entry name" value="Thiosulfate_sulfurtransferase"/>
</dbReference>